<dbReference type="InterPro" id="IPR015500">
    <property type="entry name" value="Peptidase_S8_subtilisin-rel"/>
</dbReference>
<keyword evidence="2 5" id="KW-0645">Protease</keyword>
<evidence type="ECO:0000313" key="9">
    <source>
        <dbReference type="Proteomes" id="UP000697710"/>
    </source>
</evidence>
<dbReference type="Proteomes" id="UP000697710">
    <property type="component" value="Unassembled WGS sequence"/>
</dbReference>
<sequence>RLAAAHASQPIPALLILRDQAPIARISTELTARRASRRERHREIVHALREEAALAQPAILERLDALRAEGRVQGYTPYWIANLIVVEGERSAIEELAARDDVAQAEINFRPALVEPVEIPAGVATAARTGIGVTPGLRAIGADRCWYELGVNGTGALLGNLDTGVDGTHPALSGRWRGNHEPWQECWKDVLGTATQFPTDTYGHGTHVMGTETGLGMATGDTIGVAWGAEWIAANAINQAVGGEFDNDVIACFQWFADPDGDPETIDDVADVIQNSWRINEGYGHGYTDCDTRWWIVMDNVEAAGTALVFSAGNEGPGAQTIGSPADRATTPLNAFSVGAVDATHYAFPYPIADFSSRGPSGCTGNPIKPEICAPGVEVYSSIPGGDYQQMNWNGTSMAGPHVAGVVALMRSVDPNLEVDTMKQILLDTARDEGDLGEDNAYGWGVVDAYEAVLTVRAGLSTIGGTITNASDGGVPLPGATIRVLGAERELTSGTDGTYLGFCAPGTYTVEFSHPSCLTDSIPGVVIADSSDVELDFGLTDIVAPVIADVYYPLYQENTTPVRATVDDLSTVARVDLVYRVNGGAWNTIPMSVAVTHLGNYATDIPGQTAGALVEFYVEAEDVAGNVGQEPASAPADLFAFTVAPAYFVDDAENDRGWSLSQPTDTNAGRWVRADPIGTIWLGEQLEPADDHTPDPGTYCFVTGLGTVGGPPQASDVDNGCVTLTSPPIDLSGATAARLSYWRWYGQMSGPGAAFTTSISTNGGATWTWLESISYQQNSWVERQFVLAPYGLSDSTLFRFVACDNGPETLVEAAVDDFVILVDQSDPSAADDDPTALPTQMLPNLPNPFTGATTIRYRLATAAEVRISIFDAGGRRVRRVFEGTATPGAHAIEWTGDDDAGRPAPAGVYLVRFETEDFRADRKIIRTR</sequence>
<feature type="active site" description="Charge relay system" evidence="5">
    <location>
        <position position="204"/>
    </location>
</feature>
<dbReference type="Gene3D" id="3.40.50.200">
    <property type="entry name" value="Peptidase S8/S53 domain"/>
    <property type="match status" value="1"/>
</dbReference>
<accession>A0A956LYM8</accession>
<proteinExistence type="inferred from homology"/>
<dbReference type="InterPro" id="IPR036852">
    <property type="entry name" value="Peptidase_S8/S53_dom_sf"/>
</dbReference>
<dbReference type="Pfam" id="PF13620">
    <property type="entry name" value="CarboxypepD_reg"/>
    <property type="match status" value="1"/>
</dbReference>
<evidence type="ECO:0000259" key="7">
    <source>
        <dbReference type="Pfam" id="PF13860"/>
    </source>
</evidence>
<dbReference type="InterPro" id="IPR050131">
    <property type="entry name" value="Peptidase_S8_subtilisin-like"/>
</dbReference>
<dbReference type="Gene3D" id="2.60.40.4070">
    <property type="match status" value="1"/>
</dbReference>
<dbReference type="InterPro" id="IPR013320">
    <property type="entry name" value="ConA-like_dom_sf"/>
</dbReference>
<evidence type="ECO:0000313" key="8">
    <source>
        <dbReference type="EMBL" id="MCA9727861.1"/>
    </source>
</evidence>
<comment type="similarity">
    <text evidence="1 5">Belongs to the peptidase S8 family.</text>
</comment>
<feature type="domain" description="Peptidase S8/S53" evidence="6">
    <location>
        <begin position="153"/>
        <end position="445"/>
    </location>
</feature>
<keyword evidence="4 5" id="KW-0720">Serine protease</keyword>
<dbReference type="NCBIfam" id="TIGR04183">
    <property type="entry name" value="Por_Secre_tail"/>
    <property type="match status" value="1"/>
</dbReference>
<name>A0A956LYM8_UNCEI</name>
<evidence type="ECO:0000256" key="3">
    <source>
        <dbReference type="ARBA" id="ARBA00022801"/>
    </source>
</evidence>
<evidence type="ECO:0000256" key="4">
    <source>
        <dbReference type="ARBA" id="ARBA00022825"/>
    </source>
</evidence>
<comment type="caution">
    <text evidence="8">The sequence shown here is derived from an EMBL/GenBank/DDBJ whole genome shotgun (WGS) entry which is preliminary data.</text>
</comment>
<dbReference type="PANTHER" id="PTHR43806">
    <property type="entry name" value="PEPTIDASE S8"/>
    <property type="match status" value="1"/>
</dbReference>
<dbReference type="SUPFAM" id="SSF49899">
    <property type="entry name" value="Concanavalin A-like lectins/glucanases"/>
    <property type="match status" value="1"/>
</dbReference>
<dbReference type="InterPro" id="IPR025965">
    <property type="entry name" value="FlgD/Vpr_Ig-like"/>
</dbReference>
<dbReference type="PANTHER" id="PTHR43806:SF67">
    <property type="entry name" value="EGF-LIKE DOMAIN-CONTAINING PROTEIN"/>
    <property type="match status" value="1"/>
</dbReference>
<dbReference type="PROSITE" id="PS00138">
    <property type="entry name" value="SUBTILASE_SER"/>
    <property type="match status" value="1"/>
</dbReference>
<dbReference type="GO" id="GO:0006508">
    <property type="term" value="P:proteolysis"/>
    <property type="evidence" value="ECO:0007669"/>
    <property type="project" value="UniProtKB-KW"/>
</dbReference>
<evidence type="ECO:0000256" key="5">
    <source>
        <dbReference type="PROSITE-ProRule" id="PRU01240"/>
    </source>
</evidence>
<dbReference type="InterPro" id="IPR000209">
    <property type="entry name" value="Peptidase_S8/S53_dom"/>
</dbReference>
<dbReference type="GO" id="GO:0004252">
    <property type="term" value="F:serine-type endopeptidase activity"/>
    <property type="evidence" value="ECO:0007669"/>
    <property type="project" value="UniProtKB-UniRule"/>
</dbReference>
<dbReference type="Pfam" id="PF13860">
    <property type="entry name" value="FlgD_ig"/>
    <property type="match status" value="1"/>
</dbReference>
<dbReference type="PROSITE" id="PS51892">
    <property type="entry name" value="SUBTILASE"/>
    <property type="match status" value="1"/>
</dbReference>
<evidence type="ECO:0000256" key="2">
    <source>
        <dbReference type="ARBA" id="ARBA00022670"/>
    </source>
</evidence>
<dbReference type="AlphaFoldDB" id="A0A956LYM8"/>
<protein>
    <submittedName>
        <fullName evidence="8">S8 family serine peptidase</fullName>
    </submittedName>
</protein>
<dbReference type="InterPro" id="IPR023828">
    <property type="entry name" value="Peptidase_S8_Ser-AS"/>
</dbReference>
<organism evidence="8 9">
    <name type="scientific">Eiseniibacteriota bacterium</name>
    <dbReference type="NCBI Taxonomy" id="2212470"/>
    <lineage>
        <taxon>Bacteria</taxon>
        <taxon>Candidatus Eiseniibacteriota</taxon>
    </lineage>
</organism>
<gene>
    <name evidence="8" type="ORF">KC729_09280</name>
</gene>
<dbReference type="Gene3D" id="2.60.120.260">
    <property type="entry name" value="Galactose-binding domain-like"/>
    <property type="match status" value="1"/>
</dbReference>
<reference evidence="8" key="2">
    <citation type="journal article" date="2021" name="Microbiome">
        <title>Successional dynamics and alternative stable states in a saline activated sludge microbial community over 9 years.</title>
        <authorList>
            <person name="Wang Y."/>
            <person name="Ye J."/>
            <person name="Ju F."/>
            <person name="Liu L."/>
            <person name="Boyd J.A."/>
            <person name="Deng Y."/>
            <person name="Parks D.H."/>
            <person name="Jiang X."/>
            <person name="Yin X."/>
            <person name="Woodcroft B.J."/>
            <person name="Tyson G.W."/>
            <person name="Hugenholtz P."/>
            <person name="Polz M.F."/>
            <person name="Zhang T."/>
        </authorList>
    </citation>
    <scope>NUCLEOTIDE SEQUENCE</scope>
    <source>
        <strain evidence="8">HKST-UBA01</strain>
    </source>
</reference>
<dbReference type="Pfam" id="PF00082">
    <property type="entry name" value="Peptidase_S8"/>
    <property type="match status" value="1"/>
</dbReference>
<feature type="domain" description="FlgD/Vpr Ig-like" evidence="7">
    <location>
        <begin position="853"/>
        <end position="914"/>
    </location>
</feature>
<dbReference type="SUPFAM" id="SSF52743">
    <property type="entry name" value="Subtilisin-like"/>
    <property type="match status" value="1"/>
</dbReference>
<reference evidence="8" key="1">
    <citation type="submission" date="2020-04" db="EMBL/GenBank/DDBJ databases">
        <authorList>
            <person name="Zhang T."/>
        </authorList>
    </citation>
    <scope>NUCLEOTIDE SEQUENCE</scope>
    <source>
        <strain evidence="8">HKST-UBA01</strain>
    </source>
</reference>
<dbReference type="SUPFAM" id="SSF49464">
    <property type="entry name" value="Carboxypeptidase regulatory domain-like"/>
    <property type="match status" value="1"/>
</dbReference>
<evidence type="ECO:0000259" key="6">
    <source>
        <dbReference type="Pfam" id="PF00082"/>
    </source>
</evidence>
<feature type="active site" description="Charge relay system" evidence="5">
    <location>
        <position position="397"/>
    </location>
</feature>
<dbReference type="InterPro" id="IPR026444">
    <property type="entry name" value="Secre_tail"/>
</dbReference>
<evidence type="ECO:0000256" key="1">
    <source>
        <dbReference type="ARBA" id="ARBA00011073"/>
    </source>
</evidence>
<feature type="active site" description="Charge relay system" evidence="5">
    <location>
        <position position="162"/>
    </location>
</feature>
<keyword evidence="3 5" id="KW-0378">Hydrolase</keyword>
<dbReference type="InterPro" id="IPR008969">
    <property type="entry name" value="CarboxyPept-like_regulatory"/>
</dbReference>
<dbReference type="Gene3D" id="2.60.40.1120">
    <property type="entry name" value="Carboxypeptidase-like, regulatory domain"/>
    <property type="match status" value="1"/>
</dbReference>
<feature type="non-terminal residue" evidence="8">
    <location>
        <position position="1"/>
    </location>
</feature>
<dbReference type="EMBL" id="JAGQHR010000250">
    <property type="protein sequence ID" value="MCA9727861.1"/>
    <property type="molecule type" value="Genomic_DNA"/>
</dbReference>
<dbReference type="PRINTS" id="PR00723">
    <property type="entry name" value="SUBTILISIN"/>
</dbReference>